<feature type="compositionally biased region" description="Basic and acidic residues" evidence="5">
    <location>
        <begin position="1"/>
        <end position="23"/>
    </location>
</feature>
<dbReference type="GO" id="GO:0016020">
    <property type="term" value="C:membrane"/>
    <property type="evidence" value="ECO:0007669"/>
    <property type="project" value="TreeGrafter"/>
</dbReference>
<feature type="domain" description="RRM" evidence="6">
    <location>
        <begin position="77"/>
        <end position="155"/>
    </location>
</feature>
<dbReference type="Pfam" id="PF00076">
    <property type="entry name" value="RRM_1"/>
    <property type="match status" value="1"/>
</dbReference>
<evidence type="ECO:0000256" key="4">
    <source>
        <dbReference type="PROSITE-ProRule" id="PRU00176"/>
    </source>
</evidence>
<comment type="similarity">
    <text evidence="1">Belongs to the AB hydrolase superfamily.</text>
</comment>
<accession>A0A482WBE2</accession>
<dbReference type="Gene3D" id="3.30.70.330">
    <property type="match status" value="1"/>
</dbReference>
<dbReference type="InterPro" id="IPR050266">
    <property type="entry name" value="AB_hydrolase_sf"/>
</dbReference>
<keyword evidence="3 4" id="KW-0694">RNA-binding</keyword>
<organism evidence="7 8">
    <name type="scientific">Asbolus verrucosus</name>
    <name type="common">Desert ironclad beetle</name>
    <dbReference type="NCBI Taxonomy" id="1661398"/>
    <lineage>
        <taxon>Eukaryota</taxon>
        <taxon>Metazoa</taxon>
        <taxon>Ecdysozoa</taxon>
        <taxon>Arthropoda</taxon>
        <taxon>Hexapoda</taxon>
        <taxon>Insecta</taxon>
        <taxon>Pterygota</taxon>
        <taxon>Neoptera</taxon>
        <taxon>Endopterygota</taxon>
        <taxon>Coleoptera</taxon>
        <taxon>Polyphaga</taxon>
        <taxon>Cucujiformia</taxon>
        <taxon>Tenebrionidae</taxon>
        <taxon>Pimeliinae</taxon>
        <taxon>Asbolus</taxon>
    </lineage>
</organism>
<evidence type="ECO:0000259" key="6">
    <source>
        <dbReference type="PROSITE" id="PS50102"/>
    </source>
</evidence>
<dbReference type="InterPro" id="IPR000504">
    <property type="entry name" value="RRM_dom"/>
</dbReference>
<dbReference type="InterPro" id="IPR012677">
    <property type="entry name" value="Nucleotide-bd_a/b_plait_sf"/>
</dbReference>
<dbReference type="Pfam" id="PF00561">
    <property type="entry name" value="Abhydrolase_1"/>
    <property type="match status" value="1"/>
</dbReference>
<evidence type="ECO:0000256" key="2">
    <source>
        <dbReference type="ARBA" id="ARBA00022801"/>
    </source>
</evidence>
<evidence type="ECO:0000256" key="5">
    <source>
        <dbReference type="SAM" id="MobiDB-lite"/>
    </source>
</evidence>
<proteinExistence type="inferred from homology"/>
<dbReference type="OrthoDB" id="190201at2759"/>
<dbReference type="GO" id="GO:0016787">
    <property type="term" value="F:hydrolase activity"/>
    <property type="evidence" value="ECO:0007669"/>
    <property type="project" value="UniProtKB-KW"/>
</dbReference>
<dbReference type="FunFam" id="3.30.70.330:FF:001225">
    <property type="entry name" value="Transformer-2 sex-determining protein-like Protein"/>
    <property type="match status" value="1"/>
</dbReference>
<comment type="caution">
    <text evidence="7">The sequence shown here is derived from an EMBL/GenBank/DDBJ whole genome shotgun (WGS) entry which is preliminary data.</text>
</comment>
<name>A0A482WBE2_ASBVE</name>
<dbReference type="Gene3D" id="3.40.50.1820">
    <property type="entry name" value="alpha/beta hydrolase"/>
    <property type="match status" value="1"/>
</dbReference>
<dbReference type="InterPro" id="IPR029058">
    <property type="entry name" value="AB_hydrolase_fold"/>
</dbReference>
<evidence type="ECO:0000256" key="3">
    <source>
        <dbReference type="ARBA" id="ARBA00022884"/>
    </source>
</evidence>
<dbReference type="SUPFAM" id="SSF54928">
    <property type="entry name" value="RNA-binding domain, RBD"/>
    <property type="match status" value="1"/>
</dbReference>
<evidence type="ECO:0000313" key="8">
    <source>
        <dbReference type="Proteomes" id="UP000292052"/>
    </source>
</evidence>
<keyword evidence="2 7" id="KW-0378">Hydrolase</keyword>
<dbReference type="InterPro" id="IPR035979">
    <property type="entry name" value="RBD_domain_sf"/>
</dbReference>
<dbReference type="AlphaFoldDB" id="A0A482WBE2"/>
<protein>
    <submittedName>
        <fullName evidence="7">Serine hydrolase</fullName>
    </submittedName>
</protein>
<dbReference type="GO" id="GO:0003723">
    <property type="term" value="F:RNA binding"/>
    <property type="evidence" value="ECO:0007669"/>
    <property type="project" value="UniProtKB-UniRule"/>
</dbReference>
<dbReference type="STRING" id="1661398.A0A482WBE2"/>
<dbReference type="EMBL" id="QDEB01013593">
    <property type="protein sequence ID" value="RZC41843.1"/>
    <property type="molecule type" value="Genomic_DNA"/>
</dbReference>
<gene>
    <name evidence="7" type="ORF">BDFB_003890</name>
</gene>
<dbReference type="PROSITE" id="PS50102">
    <property type="entry name" value="RRM"/>
    <property type="match status" value="1"/>
</dbReference>
<feature type="region of interest" description="Disordered" evidence="5">
    <location>
        <begin position="1"/>
        <end position="75"/>
    </location>
</feature>
<dbReference type="PANTHER" id="PTHR43798">
    <property type="entry name" value="MONOACYLGLYCEROL LIPASE"/>
    <property type="match status" value="1"/>
</dbReference>
<evidence type="ECO:0000313" key="7">
    <source>
        <dbReference type="EMBL" id="RZC41843.1"/>
    </source>
</evidence>
<feature type="compositionally biased region" description="Basic residues" evidence="5">
    <location>
        <begin position="37"/>
        <end position="46"/>
    </location>
</feature>
<evidence type="ECO:0000256" key="1">
    <source>
        <dbReference type="ARBA" id="ARBA00008645"/>
    </source>
</evidence>
<dbReference type="CDD" id="cd12363">
    <property type="entry name" value="RRM_TRA2"/>
    <property type="match status" value="1"/>
</dbReference>
<reference evidence="7 8" key="1">
    <citation type="submission" date="2017-03" db="EMBL/GenBank/DDBJ databases">
        <title>Genome of the blue death feigning beetle - Asbolus verrucosus.</title>
        <authorList>
            <person name="Rider S.D."/>
        </authorList>
    </citation>
    <scope>NUCLEOTIDE SEQUENCE [LARGE SCALE GENOMIC DNA]</scope>
    <source>
        <strain evidence="7">Butters</strain>
        <tissue evidence="7">Head and leg muscle</tissue>
    </source>
</reference>
<dbReference type="PANTHER" id="PTHR43798:SF14">
    <property type="entry name" value="SERINE HYDROLASE-LIKE PROTEIN DDB_G0286239"/>
    <property type="match status" value="1"/>
</dbReference>
<dbReference type="Proteomes" id="UP000292052">
    <property type="component" value="Unassembled WGS sequence"/>
</dbReference>
<dbReference type="InterPro" id="IPR000073">
    <property type="entry name" value="AB_hydrolase_1"/>
</dbReference>
<keyword evidence="8" id="KW-1185">Reference proteome</keyword>
<sequence length="525" mass="61249">MSYREGERDRERRRDDRDREDRRYRSRSRSRSDRRYKSSRYSHSHSRSPGDRRSLSHSPMSSRRRHMGTRDNPKPSRCLGVFGLSVYTTEDELYHIFSKYGPLERVQVVIDAKTGRSRGFSFVYFENTEDAKVAKDQCTGMKINGKNIRVDYSITERAHTPTPGIYMGKPTYKYNDRYDRRRDRESRLIFQKFSTSALTSHVRFNSTLTDFQEIRIPVPWGHVAGKWWGPTDQRPILTLHGWQDNCGTFNRLIPLLNRDVGFLAIDFPGHGYSSRIPSGLYCHYTDYLILVQYLINYFQWPKISLMGHSLGGITSFMYTMINPKNVDFLICLDGAKPMVPENALARIARNIEKFPRYEQFERSSKEPPSYTMEEIKQKICTPNKNSVAFEHSHHLVQRNVAPSKINPGKYYFTRDPRLKVGELMSWPQEESVAHAKHMTCPMLIAKAIGGSYYEVKENFYQVLDILKVSSVDCQYHRLEGTHHFHLNNPEILSHVINKFIEKHNVQDRSVGGIKEEMVQFKAAFG</sequence>
<dbReference type="SMART" id="SM00360">
    <property type="entry name" value="RRM"/>
    <property type="match status" value="1"/>
</dbReference>
<dbReference type="SUPFAM" id="SSF53474">
    <property type="entry name" value="alpha/beta-Hydrolases"/>
    <property type="match status" value="1"/>
</dbReference>